<dbReference type="RefSeq" id="WP_184203988.1">
    <property type="nucleotide sequence ID" value="NZ_JACHGW010000009.1"/>
</dbReference>
<dbReference type="Proteomes" id="UP000520814">
    <property type="component" value="Unassembled WGS sequence"/>
</dbReference>
<dbReference type="PANTHER" id="PTHR39337">
    <property type="entry name" value="BLR5642 PROTEIN"/>
    <property type="match status" value="1"/>
</dbReference>
<comment type="caution">
    <text evidence="1">The sequence shown here is derived from an EMBL/GenBank/DDBJ whole genome shotgun (WGS) entry which is preliminary data.</text>
</comment>
<dbReference type="EMBL" id="JACHGW010000009">
    <property type="protein sequence ID" value="MBB6053901.1"/>
    <property type="molecule type" value="Genomic_DNA"/>
</dbReference>
<dbReference type="Pfam" id="PF04343">
    <property type="entry name" value="DUF488"/>
    <property type="match status" value="1"/>
</dbReference>
<keyword evidence="2" id="KW-1185">Reference proteome</keyword>
<gene>
    <name evidence="1" type="ORF">HNQ39_005748</name>
</gene>
<evidence type="ECO:0000313" key="2">
    <source>
        <dbReference type="Proteomes" id="UP000520814"/>
    </source>
</evidence>
<accession>A0A7W9SWC3</accession>
<evidence type="ECO:0000313" key="1">
    <source>
        <dbReference type="EMBL" id="MBB6053901.1"/>
    </source>
</evidence>
<protein>
    <submittedName>
        <fullName evidence="1">Uncharacterized protein (DUF488 family)</fullName>
    </submittedName>
</protein>
<name>A0A7W9SWC3_ARMRO</name>
<dbReference type="InterPro" id="IPR007438">
    <property type="entry name" value="DUF488"/>
</dbReference>
<dbReference type="AlphaFoldDB" id="A0A7W9SWC3"/>
<sequence>MIEVVTIGVYGTTEASFFEALTQAGVSDFVDIRRRRGMRGKQYAYANATYLANKLKELGIRYHHVIDLAPSPELRSVQKNQDSDEGTSKRDRSQLSDAFVNGYHEECLVAFDLSAFLGMFPDSARLALFCVERAPEACHRSIVAAALTEQRQLSVRDITP</sequence>
<organism evidence="1 2">
    <name type="scientific">Armatimonas rosea</name>
    <dbReference type="NCBI Taxonomy" id="685828"/>
    <lineage>
        <taxon>Bacteria</taxon>
        <taxon>Bacillati</taxon>
        <taxon>Armatimonadota</taxon>
        <taxon>Armatimonadia</taxon>
        <taxon>Armatimonadales</taxon>
        <taxon>Armatimonadaceae</taxon>
        <taxon>Armatimonas</taxon>
    </lineage>
</organism>
<reference evidence="1 2" key="1">
    <citation type="submission" date="2020-08" db="EMBL/GenBank/DDBJ databases">
        <title>Genomic Encyclopedia of Type Strains, Phase IV (KMG-IV): sequencing the most valuable type-strain genomes for metagenomic binning, comparative biology and taxonomic classification.</title>
        <authorList>
            <person name="Goeker M."/>
        </authorList>
    </citation>
    <scope>NUCLEOTIDE SEQUENCE [LARGE SCALE GENOMIC DNA]</scope>
    <source>
        <strain evidence="1 2">DSM 23562</strain>
    </source>
</reference>
<proteinExistence type="predicted"/>
<dbReference type="PANTHER" id="PTHR39337:SF1">
    <property type="entry name" value="BLR5642 PROTEIN"/>
    <property type="match status" value="1"/>
</dbReference>